<evidence type="ECO:0000313" key="2">
    <source>
        <dbReference type="Proteomes" id="UP000316213"/>
    </source>
</evidence>
<dbReference type="RefSeq" id="WP_146578780.1">
    <property type="nucleotide sequence ID" value="NZ_SJPM01000006.1"/>
</dbReference>
<keyword evidence="2" id="KW-1185">Reference proteome</keyword>
<sequence length="88" mass="10003">MLLEAFTRDSLEVFFDVTSEMLGEPGTDEEYAYDPNQDPDRSKKMMMTPARARAILDPFSREVLETFNHVIPGILSNPDFDAAGDWDD</sequence>
<reference evidence="1 2" key="1">
    <citation type="submission" date="2019-02" db="EMBL/GenBank/DDBJ databases">
        <title>Deep-cultivation of Planctomycetes and their phenomic and genomic characterization uncovers novel biology.</title>
        <authorList>
            <person name="Wiegand S."/>
            <person name="Jogler M."/>
            <person name="Boedeker C."/>
            <person name="Pinto D."/>
            <person name="Vollmers J."/>
            <person name="Rivas-Marin E."/>
            <person name="Kohn T."/>
            <person name="Peeters S.H."/>
            <person name="Heuer A."/>
            <person name="Rast P."/>
            <person name="Oberbeckmann S."/>
            <person name="Bunk B."/>
            <person name="Jeske O."/>
            <person name="Meyerdierks A."/>
            <person name="Storesund J.E."/>
            <person name="Kallscheuer N."/>
            <person name="Luecker S."/>
            <person name="Lage O.M."/>
            <person name="Pohl T."/>
            <person name="Merkel B.J."/>
            <person name="Hornburger P."/>
            <person name="Mueller R.-W."/>
            <person name="Bruemmer F."/>
            <person name="Labrenz M."/>
            <person name="Spormann A.M."/>
            <person name="Op Den Camp H."/>
            <person name="Overmann J."/>
            <person name="Amann R."/>
            <person name="Jetten M.S.M."/>
            <person name="Mascher T."/>
            <person name="Medema M.H."/>
            <person name="Devos D.P."/>
            <person name="Kaster A.-K."/>
            <person name="Ovreas L."/>
            <person name="Rohde M."/>
            <person name="Galperin M.Y."/>
            <person name="Jogler C."/>
        </authorList>
    </citation>
    <scope>NUCLEOTIDE SEQUENCE [LARGE SCALE GENOMIC DNA]</scope>
    <source>
        <strain evidence="1 2">Pla100</strain>
    </source>
</reference>
<dbReference type="AlphaFoldDB" id="A0A5C6ABR5"/>
<dbReference type="EMBL" id="SJPM01000006">
    <property type="protein sequence ID" value="TWT95773.1"/>
    <property type="molecule type" value="Genomic_DNA"/>
</dbReference>
<proteinExistence type="predicted"/>
<protein>
    <submittedName>
        <fullName evidence="1">Uncharacterized protein</fullName>
    </submittedName>
</protein>
<evidence type="ECO:0000313" key="1">
    <source>
        <dbReference type="EMBL" id="TWT95773.1"/>
    </source>
</evidence>
<gene>
    <name evidence="1" type="ORF">Pla100_34150</name>
</gene>
<name>A0A5C6ABR5_9BACT</name>
<comment type="caution">
    <text evidence="1">The sequence shown here is derived from an EMBL/GenBank/DDBJ whole genome shotgun (WGS) entry which is preliminary data.</text>
</comment>
<organism evidence="1 2">
    <name type="scientific">Neorhodopirellula pilleata</name>
    <dbReference type="NCBI Taxonomy" id="2714738"/>
    <lineage>
        <taxon>Bacteria</taxon>
        <taxon>Pseudomonadati</taxon>
        <taxon>Planctomycetota</taxon>
        <taxon>Planctomycetia</taxon>
        <taxon>Pirellulales</taxon>
        <taxon>Pirellulaceae</taxon>
        <taxon>Neorhodopirellula</taxon>
    </lineage>
</organism>
<accession>A0A5C6ABR5</accession>
<dbReference type="Proteomes" id="UP000316213">
    <property type="component" value="Unassembled WGS sequence"/>
</dbReference>